<dbReference type="EMBL" id="CAJVRM010000096">
    <property type="protein sequence ID" value="CAG8974227.1"/>
    <property type="molecule type" value="Genomic_DNA"/>
</dbReference>
<dbReference type="AlphaFoldDB" id="A0A9N9LKJ4"/>
<feature type="compositionally biased region" description="Polar residues" evidence="1">
    <location>
        <begin position="43"/>
        <end position="56"/>
    </location>
</feature>
<feature type="compositionally biased region" description="Acidic residues" evidence="1">
    <location>
        <begin position="97"/>
        <end position="109"/>
    </location>
</feature>
<reference evidence="2" key="1">
    <citation type="submission" date="2021-07" db="EMBL/GenBank/DDBJ databases">
        <authorList>
            <person name="Durling M."/>
        </authorList>
    </citation>
    <scope>NUCLEOTIDE SEQUENCE</scope>
</reference>
<comment type="caution">
    <text evidence="2">The sequence shown here is derived from an EMBL/GenBank/DDBJ whole genome shotgun (WGS) entry which is preliminary data.</text>
</comment>
<accession>A0A9N9LKJ4</accession>
<sequence length="143" mass="15954">DRDDLNGKLKSLQTTARGLERDYENKKMELERSEGHVTDMKSHFSQMSALMSSFPQDPTPRAQGPVMESANGAGSSGRSQESPQRASLRQSLRGDGNPEEDEEDDDEDPVDPRLLPRRKEGSHWVHGVSLNVLSSHILETISR</sequence>
<name>A0A9N9LKJ4_9HELO</name>
<evidence type="ECO:0000313" key="3">
    <source>
        <dbReference type="Proteomes" id="UP000701801"/>
    </source>
</evidence>
<gene>
    <name evidence="2" type="ORF">HYALB_00009715</name>
</gene>
<feature type="compositionally biased region" description="Basic and acidic residues" evidence="1">
    <location>
        <begin position="18"/>
        <end position="42"/>
    </location>
</feature>
<evidence type="ECO:0000313" key="2">
    <source>
        <dbReference type="EMBL" id="CAG8974227.1"/>
    </source>
</evidence>
<feature type="compositionally biased region" description="Polar residues" evidence="1">
    <location>
        <begin position="72"/>
        <end position="90"/>
    </location>
</feature>
<protein>
    <submittedName>
        <fullName evidence="2">Uncharacterized protein</fullName>
    </submittedName>
</protein>
<proteinExistence type="predicted"/>
<keyword evidence="3" id="KW-1185">Reference proteome</keyword>
<feature type="region of interest" description="Disordered" evidence="1">
    <location>
        <begin position="1"/>
        <end position="125"/>
    </location>
</feature>
<feature type="non-terminal residue" evidence="2">
    <location>
        <position position="1"/>
    </location>
</feature>
<evidence type="ECO:0000256" key="1">
    <source>
        <dbReference type="SAM" id="MobiDB-lite"/>
    </source>
</evidence>
<organism evidence="2 3">
    <name type="scientific">Hymenoscyphus albidus</name>
    <dbReference type="NCBI Taxonomy" id="595503"/>
    <lineage>
        <taxon>Eukaryota</taxon>
        <taxon>Fungi</taxon>
        <taxon>Dikarya</taxon>
        <taxon>Ascomycota</taxon>
        <taxon>Pezizomycotina</taxon>
        <taxon>Leotiomycetes</taxon>
        <taxon>Helotiales</taxon>
        <taxon>Helotiaceae</taxon>
        <taxon>Hymenoscyphus</taxon>
    </lineage>
</organism>
<dbReference type="Proteomes" id="UP000701801">
    <property type="component" value="Unassembled WGS sequence"/>
</dbReference>